<dbReference type="InterPro" id="IPR029132">
    <property type="entry name" value="CBAH/NAAA_C"/>
</dbReference>
<organism evidence="11 12">
    <name type="scientific">Lactococcus petauri</name>
    <dbReference type="NCBI Taxonomy" id="1940789"/>
    <lineage>
        <taxon>Bacteria</taxon>
        <taxon>Bacillati</taxon>
        <taxon>Bacillota</taxon>
        <taxon>Bacilli</taxon>
        <taxon>Lactobacillales</taxon>
        <taxon>Streptococcaceae</taxon>
        <taxon>Lactococcus</taxon>
    </lineage>
</organism>
<evidence type="ECO:0000256" key="8">
    <source>
        <dbReference type="ARBA" id="ARBA00047285"/>
    </source>
</evidence>
<dbReference type="PANTHER" id="PTHR35527:SF2">
    <property type="entry name" value="HYDROLASE"/>
    <property type="match status" value="1"/>
</dbReference>
<dbReference type="InterPro" id="IPR052193">
    <property type="entry name" value="Peptidase_C59"/>
</dbReference>
<comment type="catalytic activity">
    <reaction evidence="9">
        <text>taurodeoxycholate + H2O = deoxycholate + taurine</text>
        <dbReference type="Rhea" id="RHEA:47556"/>
        <dbReference type="ChEBI" id="CHEBI:15377"/>
        <dbReference type="ChEBI" id="CHEBI:23614"/>
        <dbReference type="ChEBI" id="CHEBI:36261"/>
        <dbReference type="ChEBI" id="CHEBI:507393"/>
    </reaction>
    <physiologicalReaction direction="left-to-right" evidence="9">
        <dbReference type="Rhea" id="RHEA:47557"/>
    </physiologicalReaction>
</comment>
<reference evidence="11" key="1">
    <citation type="submission" date="2023-03" db="EMBL/GenBank/DDBJ databases">
        <authorList>
            <person name="Shen W."/>
            <person name="Cai J."/>
        </authorList>
    </citation>
    <scope>NUCLEOTIDE SEQUENCE</scope>
    <source>
        <strain evidence="11">P86-2</strain>
    </source>
</reference>
<protein>
    <recommendedName>
        <fullName evidence="5">choloylglycine hydrolase</fullName>
        <ecNumber evidence="5">3.5.1.24</ecNumber>
    </recommendedName>
    <alternativeName>
        <fullName evidence="6">Bile salt hydrolase</fullName>
    </alternativeName>
    <alternativeName>
        <fullName evidence="7">Choloylglycine hydrolase</fullName>
    </alternativeName>
</protein>
<dbReference type="CDD" id="cd00542">
    <property type="entry name" value="Ntn_PVA"/>
    <property type="match status" value="1"/>
</dbReference>
<proteinExistence type="inferred from homology"/>
<evidence type="ECO:0000256" key="4">
    <source>
        <dbReference type="ARBA" id="ARBA00023098"/>
    </source>
</evidence>
<dbReference type="RefSeq" id="WP_270335678.1">
    <property type="nucleotide sequence ID" value="NZ_JAQDOT010000033.1"/>
</dbReference>
<evidence type="ECO:0000256" key="7">
    <source>
        <dbReference type="ARBA" id="ARBA00044806"/>
    </source>
</evidence>
<comment type="catalytic activity">
    <reaction evidence="8">
        <text>cholate + taurine = taurocholate + H2O</text>
        <dbReference type="Rhea" id="RHEA:47108"/>
        <dbReference type="ChEBI" id="CHEBI:15377"/>
        <dbReference type="ChEBI" id="CHEBI:29747"/>
        <dbReference type="ChEBI" id="CHEBI:36257"/>
        <dbReference type="ChEBI" id="CHEBI:507393"/>
    </reaction>
    <physiologicalReaction direction="right-to-left" evidence="8">
        <dbReference type="Rhea" id="RHEA:47110"/>
    </physiologicalReaction>
</comment>
<dbReference type="EMBL" id="JARPXR010000002">
    <property type="protein sequence ID" value="MDT2583043.1"/>
    <property type="molecule type" value="Genomic_DNA"/>
</dbReference>
<dbReference type="EC" id="3.5.1.24" evidence="5"/>
<dbReference type="Pfam" id="PF02275">
    <property type="entry name" value="CBAH"/>
    <property type="match status" value="1"/>
</dbReference>
<sequence length="324" mass="37051">MCTALTYTSSDHYFGRNFDFEISYNERVIVTPRNFPFVFRKESDLFSHYAMIGIGIVEDGYPLYYDATNEYGLSMAGLNFPENAYYFPTVDNKTNITPFEFIPFLLGKCKNILEARELLADLNLIDLNFNDSFPLSPLHWMISDTKETIVVESTAKGLRIFDNPVGVLTNNPPFDFQLFNLNNYRSLSTKTPDNNFSNKINMDAYSRGMGGMGLPGDLSSSSRFVKVAFTKLNAAIEKTEEESVSQFFHILKSVEQQKGLCDVGNEEYEYTIYSSCCNMDKGIYYYTTYYNSQVTAINMHKEDLNSDKLSIFSLVNSEKINYIN</sequence>
<dbReference type="SUPFAM" id="SSF56235">
    <property type="entry name" value="N-terminal nucleophile aminohydrolases (Ntn hydrolases)"/>
    <property type="match status" value="1"/>
</dbReference>
<evidence type="ECO:0000313" key="11">
    <source>
        <dbReference type="EMBL" id="MDT2583043.1"/>
    </source>
</evidence>
<comment type="caution">
    <text evidence="11">The sequence shown here is derived from an EMBL/GenBank/DDBJ whole genome shotgun (WGS) entry which is preliminary data.</text>
</comment>
<dbReference type="AlphaFoldDB" id="A0AAJ2IR65"/>
<dbReference type="GO" id="GO:0045302">
    <property type="term" value="F:choloylglycine hydrolase activity"/>
    <property type="evidence" value="ECO:0007669"/>
    <property type="project" value="UniProtKB-EC"/>
</dbReference>
<evidence type="ECO:0000256" key="3">
    <source>
        <dbReference type="ARBA" id="ARBA00022801"/>
    </source>
</evidence>
<dbReference type="Proteomes" id="UP001262817">
    <property type="component" value="Unassembled WGS sequence"/>
</dbReference>
<dbReference type="NCBIfam" id="NF038245">
    <property type="entry name" value="bile_salt_hydro"/>
    <property type="match status" value="1"/>
</dbReference>
<accession>A0AAJ2IR65</accession>
<comment type="pathway">
    <text evidence="1">Lipid metabolism; bile acid biosynthesis.</text>
</comment>
<dbReference type="Gene3D" id="3.60.60.10">
    <property type="entry name" value="Penicillin V Acylase, Chain A"/>
    <property type="match status" value="1"/>
</dbReference>
<evidence type="ECO:0000256" key="5">
    <source>
        <dbReference type="ARBA" id="ARBA00044769"/>
    </source>
</evidence>
<evidence type="ECO:0000256" key="9">
    <source>
        <dbReference type="ARBA" id="ARBA00048897"/>
    </source>
</evidence>
<gene>
    <name evidence="11" type="primary">bsh</name>
    <name evidence="11" type="ORF">P7D17_02780</name>
</gene>
<comment type="similarity">
    <text evidence="2">Belongs to the peptidase C59 family.</text>
</comment>
<dbReference type="InterPro" id="IPR047711">
    <property type="entry name" value="CBAH"/>
</dbReference>
<name>A0AAJ2IR65_9LACT</name>
<keyword evidence="3 11" id="KW-0378">Hydrolase</keyword>
<dbReference type="GO" id="GO:0006629">
    <property type="term" value="P:lipid metabolic process"/>
    <property type="evidence" value="ECO:0007669"/>
    <property type="project" value="UniProtKB-KW"/>
</dbReference>
<evidence type="ECO:0000256" key="2">
    <source>
        <dbReference type="ARBA" id="ARBA00006625"/>
    </source>
</evidence>
<keyword evidence="4" id="KW-0443">Lipid metabolism</keyword>
<evidence type="ECO:0000256" key="1">
    <source>
        <dbReference type="ARBA" id="ARBA00004860"/>
    </source>
</evidence>
<evidence type="ECO:0000313" key="12">
    <source>
        <dbReference type="Proteomes" id="UP001262817"/>
    </source>
</evidence>
<evidence type="ECO:0000256" key="6">
    <source>
        <dbReference type="ARBA" id="ARBA00044804"/>
    </source>
</evidence>
<feature type="domain" description="Choloylglycine hydrolase/NAAA C-terminal" evidence="10">
    <location>
        <begin position="2"/>
        <end position="311"/>
    </location>
</feature>
<evidence type="ECO:0000259" key="10">
    <source>
        <dbReference type="Pfam" id="PF02275"/>
    </source>
</evidence>
<dbReference type="InterPro" id="IPR029055">
    <property type="entry name" value="Ntn_hydrolases_N"/>
</dbReference>
<dbReference type="PANTHER" id="PTHR35527">
    <property type="entry name" value="CHOLOYLGLYCINE HYDROLASE"/>
    <property type="match status" value="1"/>
</dbReference>